<keyword evidence="4" id="KW-1185">Reference proteome</keyword>
<protein>
    <submittedName>
        <fullName evidence="3">Uncharacterized protein</fullName>
    </submittedName>
</protein>
<feature type="region of interest" description="Disordered" evidence="1">
    <location>
        <begin position="75"/>
        <end position="123"/>
    </location>
</feature>
<dbReference type="STRING" id="2018661.A0A2A2KRI8"/>
<feature type="compositionally biased region" description="Polar residues" evidence="1">
    <location>
        <begin position="698"/>
        <end position="711"/>
    </location>
</feature>
<feature type="compositionally biased region" description="Basic residues" evidence="1">
    <location>
        <begin position="587"/>
        <end position="599"/>
    </location>
</feature>
<evidence type="ECO:0000256" key="1">
    <source>
        <dbReference type="SAM" id="MobiDB-lite"/>
    </source>
</evidence>
<feature type="region of interest" description="Disordered" evidence="1">
    <location>
        <begin position="260"/>
        <end position="280"/>
    </location>
</feature>
<feature type="region of interest" description="Disordered" evidence="1">
    <location>
        <begin position="441"/>
        <end position="468"/>
    </location>
</feature>
<comment type="caution">
    <text evidence="3">The sequence shown here is derived from an EMBL/GenBank/DDBJ whole genome shotgun (WGS) entry which is preliminary data.</text>
</comment>
<feature type="signal peptide" evidence="2">
    <location>
        <begin position="1"/>
        <end position="21"/>
    </location>
</feature>
<accession>A0A2A2KRI8</accession>
<dbReference type="OrthoDB" id="5877987at2759"/>
<feature type="chain" id="PRO_5013104505" evidence="2">
    <location>
        <begin position="22"/>
        <end position="844"/>
    </location>
</feature>
<dbReference type="AlphaFoldDB" id="A0A2A2KRI8"/>
<sequence length="844" mass="96015">MRIWMVYVCWSAAALLSSVESAQRNRRRQGAFLLDNEKVAANDDVEKADVLADVQIIRESETNIDDLASPRHLKKAQFSESHKNRFPHRLMESSHSKLTRHQLRPPSRDLSNSNLEHKSNRVPKQISRRILQIEPIEPRVNGVKRRSNLNHIGENRLLHRVARQLTMPFPPHHRFRRRFLRQTVDPTDSSATIDRSTAHHRIFPTIVRRQTIPLRIDTTGLQISITPDARVPPHHPTSLFTNSEPNFFRVNSRLTTNFTNLPPRRPMNIRLPPPKSISRHPLSRVVPLKNFARFRARSPGISRQLPQHGQQVDRNSVVDLPSAGVDSFRKTTVNHNVTLTEENTTPPPLSTGRPLLLQHPRIRVNPTRERTPRPLQHGRLPIKRLNNIPSRIFAHDINFFHPRLSEEDRPRTSLRTRPSQRILPPLPMEFESVRVEIFRGHPRKNHDNSAGLRQNNNLRPNNSQPDSRVETIETKIHVQPIRLNDEEGFRIHNKSRNTFFKRPLAANNHFHEENEEDIEQAVIKAVIDSSTTTDLPSTPNVADFPHPTLSTPSPRSPFSMHHRSRRPQTLSTISSFATTNIPPSRIPHSRQHRIRRPHPSRPPTFTFQNAFEGTASVTDGTDRTETILVDEDEEDSLRLHKGISGTPRLRTIDASTVRARFRTTSTPEFSSTSVPKIVKNFSQLERRVTAPLPPDFHASTSEIAHTSATSSESKDETPVTISDDTDIENLHREIENNILEAINSPFGLPTGPTGPPVTEPPATTTERTTPKVEHRKSGNGPPGFPKVEHSKSGDGPPGAMPPSNDIVSALNSADDFMKLAKKLHIFRSRVAHRRRRVRRSAKFT</sequence>
<dbReference type="Proteomes" id="UP000218231">
    <property type="component" value="Unassembled WGS sequence"/>
</dbReference>
<evidence type="ECO:0000256" key="2">
    <source>
        <dbReference type="SAM" id="SignalP"/>
    </source>
</evidence>
<organism evidence="3 4">
    <name type="scientific">Diploscapter pachys</name>
    <dbReference type="NCBI Taxonomy" id="2018661"/>
    <lineage>
        <taxon>Eukaryota</taxon>
        <taxon>Metazoa</taxon>
        <taxon>Ecdysozoa</taxon>
        <taxon>Nematoda</taxon>
        <taxon>Chromadorea</taxon>
        <taxon>Rhabditida</taxon>
        <taxon>Rhabditina</taxon>
        <taxon>Rhabditomorpha</taxon>
        <taxon>Rhabditoidea</taxon>
        <taxon>Rhabditidae</taxon>
        <taxon>Diploscapter</taxon>
    </lineage>
</organism>
<dbReference type="EMBL" id="LIAE01007861">
    <property type="protein sequence ID" value="PAV76562.1"/>
    <property type="molecule type" value="Genomic_DNA"/>
</dbReference>
<feature type="region of interest" description="Disordered" evidence="1">
    <location>
        <begin position="532"/>
        <end position="562"/>
    </location>
</feature>
<feature type="region of interest" description="Disordered" evidence="1">
    <location>
        <begin position="743"/>
        <end position="805"/>
    </location>
</feature>
<gene>
    <name evidence="3" type="ORF">WR25_19198</name>
</gene>
<feature type="compositionally biased region" description="Polar residues" evidence="1">
    <location>
        <begin position="451"/>
        <end position="466"/>
    </location>
</feature>
<proteinExistence type="predicted"/>
<keyword evidence="2" id="KW-0732">Signal</keyword>
<name>A0A2A2KRI8_9BILA</name>
<evidence type="ECO:0000313" key="3">
    <source>
        <dbReference type="EMBL" id="PAV76562.1"/>
    </source>
</evidence>
<feature type="region of interest" description="Disordered" evidence="1">
    <location>
        <begin position="577"/>
        <end position="604"/>
    </location>
</feature>
<reference evidence="3 4" key="1">
    <citation type="journal article" date="2017" name="Curr. Biol.">
        <title>Genome architecture and evolution of a unichromosomal asexual nematode.</title>
        <authorList>
            <person name="Fradin H."/>
            <person name="Zegar C."/>
            <person name="Gutwein M."/>
            <person name="Lucas J."/>
            <person name="Kovtun M."/>
            <person name="Corcoran D."/>
            <person name="Baugh L.R."/>
            <person name="Kiontke K."/>
            <person name="Gunsalus K."/>
            <person name="Fitch D.H."/>
            <person name="Piano F."/>
        </authorList>
    </citation>
    <scope>NUCLEOTIDE SEQUENCE [LARGE SCALE GENOMIC DNA]</scope>
    <source>
        <strain evidence="3">PF1309</strain>
    </source>
</reference>
<feature type="region of interest" description="Disordered" evidence="1">
    <location>
        <begin position="691"/>
        <end position="723"/>
    </location>
</feature>
<evidence type="ECO:0000313" key="4">
    <source>
        <dbReference type="Proteomes" id="UP000218231"/>
    </source>
</evidence>